<dbReference type="GO" id="GO:0008483">
    <property type="term" value="F:transaminase activity"/>
    <property type="evidence" value="ECO:0007669"/>
    <property type="project" value="UniProtKB-KW"/>
</dbReference>
<dbReference type="InterPro" id="IPR015422">
    <property type="entry name" value="PyrdxlP-dep_Trfase_small"/>
</dbReference>
<dbReference type="Gene3D" id="3.40.640.10">
    <property type="entry name" value="Type I PLP-dependent aspartate aminotransferase-like (Major domain)"/>
    <property type="match status" value="1"/>
</dbReference>
<comment type="similarity">
    <text evidence="2">Belongs to the DegT/DnrJ/EryC1 family.</text>
</comment>
<dbReference type="AlphaFoldDB" id="A0A971IDE4"/>
<evidence type="ECO:0000256" key="1">
    <source>
        <dbReference type="ARBA" id="ARBA00001933"/>
    </source>
</evidence>
<comment type="cofactor">
    <cofactor evidence="1">
        <name>pyridoxal 5'-phosphate</name>
        <dbReference type="ChEBI" id="CHEBI:597326"/>
    </cofactor>
</comment>
<keyword evidence="2" id="KW-0663">Pyridoxal phosphate</keyword>
<dbReference type="RefSeq" id="WP_273173892.1">
    <property type="nucleotide sequence ID" value="NZ_JAAXZR010000022.1"/>
</dbReference>
<dbReference type="PANTHER" id="PTHR30244:SF34">
    <property type="entry name" value="DTDP-4-AMINO-4,6-DIDEOXYGALACTOSE TRANSAMINASE"/>
    <property type="match status" value="1"/>
</dbReference>
<evidence type="ECO:0000313" key="4">
    <source>
        <dbReference type="Proteomes" id="UP000767327"/>
    </source>
</evidence>
<keyword evidence="3" id="KW-0032">Aminotransferase</keyword>
<dbReference type="EMBL" id="JAAXZR010000022">
    <property type="protein sequence ID" value="NLT79913.1"/>
    <property type="molecule type" value="Genomic_DNA"/>
</dbReference>
<name>A0A971IDE4_9BIFI</name>
<proteinExistence type="inferred from homology"/>
<reference evidence="3" key="2">
    <citation type="submission" date="2020-01" db="EMBL/GenBank/DDBJ databases">
        <authorList>
            <person name="Campanaro S."/>
        </authorList>
    </citation>
    <scope>NUCLEOTIDE SEQUENCE</scope>
    <source>
        <strain evidence="3">AS01afH2WH_6</strain>
    </source>
</reference>
<dbReference type="PANTHER" id="PTHR30244">
    <property type="entry name" value="TRANSAMINASE"/>
    <property type="match status" value="1"/>
</dbReference>
<dbReference type="Proteomes" id="UP000767327">
    <property type="component" value="Unassembled WGS sequence"/>
</dbReference>
<keyword evidence="3" id="KW-0808">Transferase</keyword>
<sequence length="401" mass="44038">MESSSDARSADERSARELRQELAKRTASNAEDWFLVFKARYGMQLVFDVLRELYGPGSACTQLYTCCTAVDPILAAGLTPAYGDVQRETIMLDPSTMPLASDTRAVMMQHTFGLIDSEASAALAARTRKESQALLVEDSAHCVTRMATDDQGRPLADISVHSFGVEKILPTRFGGAIWVNPQLSASAPEYNRLLRSRLASLPRPGKRLDVVTRMYINENRVLGRLPGGAGPRMRSWLTRVGLYEPPIAKVEQRGGLGYTPMAPTSWMETTILRSLHALEANESARAGVVSRFRESLNGSDAVTVPRQVMAGEAQPLLRFPIFAESTERAEGIIAALRDAGVYAERWYRPELFPGVENPDAYHVPHDRSHLQVTDELVAGAVTIPTDLNQNQISAAISVVTR</sequence>
<dbReference type="InterPro" id="IPR015424">
    <property type="entry name" value="PyrdxlP-dep_Trfase"/>
</dbReference>
<dbReference type="Gene3D" id="3.90.1150.10">
    <property type="entry name" value="Aspartate Aminotransferase, domain 1"/>
    <property type="match status" value="1"/>
</dbReference>
<protein>
    <submittedName>
        <fullName evidence="3">DegT/DnrJ/EryC1/StrS aminotransferase family protein</fullName>
    </submittedName>
</protein>
<accession>A0A971IDE4</accession>
<evidence type="ECO:0000313" key="3">
    <source>
        <dbReference type="EMBL" id="NLT79913.1"/>
    </source>
</evidence>
<dbReference type="GO" id="GO:0000271">
    <property type="term" value="P:polysaccharide biosynthetic process"/>
    <property type="evidence" value="ECO:0007669"/>
    <property type="project" value="TreeGrafter"/>
</dbReference>
<dbReference type="Pfam" id="PF01041">
    <property type="entry name" value="DegT_DnrJ_EryC1"/>
    <property type="match status" value="1"/>
</dbReference>
<dbReference type="InterPro" id="IPR000653">
    <property type="entry name" value="DegT/StrS_aminotransferase"/>
</dbReference>
<dbReference type="InterPro" id="IPR015421">
    <property type="entry name" value="PyrdxlP-dep_Trfase_major"/>
</dbReference>
<comment type="caution">
    <text evidence="3">The sequence shown here is derived from an EMBL/GenBank/DDBJ whole genome shotgun (WGS) entry which is preliminary data.</text>
</comment>
<evidence type="ECO:0000256" key="2">
    <source>
        <dbReference type="RuleBase" id="RU004508"/>
    </source>
</evidence>
<dbReference type="SUPFAM" id="SSF53383">
    <property type="entry name" value="PLP-dependent transferases"/>
    <property type="match status" value="1"/>
</dbReference>
<dbReference type="GO" id="GO:0030170">
    <property type="term" value="F:pyridoxal phosphate binding"/>
    <property type="evidence" value="ECO:0007669"/>
    <property type="project" value="TreeGrafter"/>
</dbReference>
<reference evidence="3" key="1">
    <citation type="journal article" date="2020" name="Biotechnol. Biofuels">
        <title>New insights from the biogas microbiome by comprehensive genome-resolved metagenomics of nearly 1600 species originating from multiple anaerobic digesters.</title>
        <authorList>
            <person name="Campanaro S."/>
            <person name="Treu L."/>
            <person name="Rodriguez-R L.M."/>
            <person name="Kovalovszki A."/>
            <person name="Ziels R.M."/>
            <person name="Maus I."/>
            <person name="Zhu X."/>
            <person name="Kougias P.G."/>
            <person name="Basile A."/>
            <person name="Luo G."/>
            <person name="Schluter A."/>
            <person name="Konstantinidis K.T."/>
            <person name="Angelidaki I."/>
        </authorList>
    </citation>
    <scope>NUCLEOTIDE SEQUENCE</scope>
    <source>
        <strain evidence="3">AS01afH2WH_6</strain>
    </source>
</reference>
<gene>
    <name evidence="3" type="ORF">GXW98_06500</name>
</gene>
<organism evidence="3 4">
    <name type="scientific">Bifidobacterium crudilactis</name>
    <dbReference type="NCBI Taxonomy" id="327277"/>
    <lineage>
        <taxon>Bacteria</taxon>
        <taxon>Bacillati</taxon>
        <taxon>Actinomycetota</taxon>
        <taxon>Actinomycetes</taxon>
        <taxon>Bifidobacteriales</taxon>
        <taxon>Bifidobacteriaceae</taxon>
        <taxon>Bifidobacterium</taxon>
    </lineage>
</organism>